<feature type="compositionally biased region" description="Polar residues" evidence="1">
    <location>
        <begin position="114"/>
        <end position="124"/>
    </location>
</feature>
<organism evidence="2 3">
    <name type="scientific">Effrenium voratum</name>
    <dbReference type="NCBI Taxonomy" id="2562239"/>
    <lineage>
        <taxon>Eukaryota</taxon>
        <taxon>Sar</taxon>
        <taxon>Alveolata</taxon>
        <taxon>Dinophyceae</taxon>
        <taxon>Suessiales</taxon>
        <taxon>Symbiodiniaceae</taxon>
        <taxon>Effrenium</taxon>
    </lineage>
</organism>
<feature type="compositionally biased region" description="Basic and acidic residues" evidence="1">
    <location>
        <begin position="95"/>
        <end position="107"/>
    </location>
</feature>
<dbReference type="AlphaFoldDB" id="A0AA36J2A3"/>
<accession>A0AA36J2A3</accession>
<dbReference type="Proteomes" id="UP001178507">
    <property type="component" value="Unassembled WGS sequence"/>
</dbReference>
<name>A0AA36J2A3_9DINO</name>
<comment type="caution">
    <text evidence="2">The sequence shown here is derived from an EMBL/GenBank/DDBJ whole genome shotgun (WGS) entry which is preliminary data.</text>
</comment>
<reference evidence="2" key="1">
    <citation type="submission" date="2023-08" db="EMBL/GenBank/DDBJ databases">
        <authorList>
            <person name="Chen Y."/>
            <person name="Shah S."/>
            <person name="Dougan E. K."/>
            <person name="Thang M."/>
            <person name="Chan C."/>
        </authorList>
    </citation>
    <scope>NUCLEOTIDE SEQUENCE</scope>
</reference>
<dbReference type="SMART" id="SM01425">
    <property type="entry name" value="EsV_1_7"/>
    <property type="match status" value="8"/>
</dbReference>
<proteinExistence type="predicted"/>
<gene>
    <name evidence="2" type="ORF">EVOR1521_LOCUS21745</name>
</gene>
<evidence type="ECO:0000313" key="2">
    <source>
        <dbReference type="EMBL" id="CAJ1397799.1"/>
    </source>
</evidence>
<dbReference type="InterPro" id="IPR043822">
    <property type="entry name" value="EsV_1_7_cys"/>
</dbReference>
<feature type="region of interest" description="Disordered" evidence="1">
    <location>
        <begin position="92"/>
        <end position="124"/>
    </location>
</feature>
<dbReference type="Pfam" id="PF19114">
    <property type="entry name" value="EsV_1_7_cys"/>
    <property type="match status" value="9"/>
</dbReference>
<dbReference type="Gene3D" id="3.40.960.10">
    <property type="entry name" value="VSR Endonuclease"/>
    <property type="match status" value="1"/>
</dbReference>
<evidence type="ECO:0000313" key="3">
    <source>
        <dbReference type="Proteomes" id="UP001178507"/>
    </source>
</evidence>
<protein>
    <submittedName>
        <fullName evidence="2">Uncharacterized protein</fullName>
    </submittedName>
</protein>
<dbReference type="PROSITE" id="PS51257">
    <property type="entry name" value="PROKAR_LIPOPROTEIN"/>
    <property type="match status" value="1"/>
</dbReference>
<keyword evidence="3" id="KW-1185">Reference proteome</keyword>
<dbReference type="EMBL" id="CAUJNA010003279">
    <property type="protein sequence ID" value="CAJ1397799.1"/>
    <property type="molecule type" value="Genomic_DNA"/>
</dbReference>
<evidence type="ECO:0000256" key="1">
    <source>
        <dbReference type="SAM" id="MobiDB-lite"/>
    </source>
</evidence>
<sequence>MPVVRRGKWLTFSPDRSCRRLPLWLVAMAGCLAQANRKAAHASHARLALTASRPCSFAVQSQQLTALSVAQSACASLNVQFGPCKAVSAGQVNSKEQHQRAAKEVHAPEVPGNRPSSTNSKQGADQSKASVCLCGRVKPSFGWPQDAKPAYCGRCKSQGMVKLSGTRCRCGKAVPIFGKPGDARPVCCSKCKDENMVDIKHLRCQCSKAQPSFGYAGDMRPTCCKACKSEGMVDIKHPRCNCGSGRPSFGFVNDKKPACCSKCKVGGMVSIVSPMCKCGQSRPHFGFVDDKKPSCCSQCKLDGMVAIVRRKCNCGDKSALFGFANGIKPSCCNNCNLDGMINIVRPKCKCGKSRPYFGFLSDSKPSCCSKCKLEGMEDIVSRKCKCGKALPYFGFVNDSRPTCCRQCKQTGMIDIRSRRCQKCSKKAGYPDAAGRPRQLCAAHSAEVGAHVLSSNSRSRVASKLFDALENELGHTFPFRFRWDPTTSTWYGQESIGLVPNRNLRPDAVDPKKGKVVEFLGNFYHGYPPNHPQYGSFTCVGGRPASELYAETMARLDLLLAEGLHVFYIWEHEFKEWQREAASSTIQSTALPLPKRYQKVLLCDSQANSELLAGCNCNQGYVADVDLAYEMWADGILCPWCAVLLVKHARAFAGSSIWERKHGMCS</sequence>